<sequence length="153" mass="17162">MTQHAQNARILIIDDNVAEATLTKLTLQADRIGYSIEHVTDGYTGIDKLKQAALTERAYHIVIVDVNMPVISGCETLEIIRNTGEIADTYVAILTSLQCKTDCPRDLYLCHAKKANIYLHKKTTLDDFEAELLQLKTDYEKCMKMTAANAKDI</sequence>
<organism evidence="3 4">
    <name type="scientific">Paramagnetospirillum caucaseum</name>
    <dbReference type="NCBI Taxonomy" id="1244869"/>
    <lineage>
        <taxon>Bacteria</taxon>
        <taxon>Pseudomonadati</taxon>
        <taxon>Pseudomonadota</taxon>
        <taxon>Alphaproteobacteria</taxon>
        <taxon>Rhodospirillales</taxon>
        <taxon>Magnetospirillaceae</taxon>
        <taxon>Paramagnetospirillum</taxon>
    </lineage>
</organism>
<dbReference type="PROSITE" id="PS50110">
    <property type="entry name" value="RESPONSE_REGULATORY"/>
    <property type="match status" value="1"/>
</dbReference>
<dbReference type="PANTHER" id="PTHR44520:SF2">
    <property type="entry name" value="RESPONSE REGULATOR RCP1"/>
    <property type="match status" value="1"/>
</dbReference>
<gene>
    <name evidence="3" type="ORF">H261_22788</name>
</gene>
<dbReference type="eggNOG" id="COG0745">
    <property type="taxonomic scope" value="Bacteria"/>
</dbReference>
<reference evidence="3 4" key="1">
    <citation type="journal article" date="2014" name="Genome Announc.">
        <title>Draft Genome Sequence of Magnetospirillum sp. Strain SO-1, a Freshwater Magnetotactic Bacterium Isolated from the Ol'khovka River, Russia.</title>
        <authorList>
            <person name="Grouzdev D.S."/>
            <person name="Dziuba M.V."/>
            <person name="Sukhacheva M.S."/>
            <person name="Mardanov A.V."/>
            <person name="Beletskiy A.V."/>
            <person name="Kuznetsov B.B."/>
            <person name="Skryabin K.G."/>
        </authorList>
    </citation>
    <scope>NUCLEOTIDE SEQUENCE [LARGE SCALE GENOMIC DNA]</scope>
    <source>
        <strain evidence="3 4">SO-1</strain>
    </source>
</reference>
<keyword evidence="4" id="KW-1185">Reference proteome</keyword>
<dbReference type="Pfam" id="PF00072">
    <property type="entry name" value="Response_reg"/>
    <property type="match status" value="1"/>
</dbReference>
<evidence type="ECO:0000313" key="3">
    <source>
        <dbReference type="EMBL" id="EME67582.1"/>
    </source>
</evidence>
<keyword evidence="1" id="KW-0597">Phosphoprotein</keyword>
<evidence type="ECO:0000313" key="4">
    <source>
        <dbReference type="Proteomes" id="UP000011744"/>
    </source>
</evidence>
<dbReference type="PANTHER" id="PTHR44520">
    <property type="entry name" value="RESPONSE REGULATOR RCP1-RELATED"/>
    <property type="match status" value="1"/>
</dbReference>
<dbReference type="InterPro" id="IPR001789">
    <property type="entry name" value="Sig_transdc_resp-reg_receiver"/>
</dbReference>
<name>M2ZJV9_9PROT</name>
<dbReference type="SUPFAM" id="SSF52172">
    <property type="entry name" value="CheY-like"/>
    <property type="match status" value="1"/>
</dbReference>
<dbReference type="OrthoDB" id="7348225at2"/>
<dbReference type="STRING" id="1244869.H261_22788"/>
<protein>
    <submittedName>
        <fullName evidence="3">Response regulator</fullName>
    </submittedName>
</protein>
<dbReference type="AlphaFoldDB" id="M2ZJV9"/>
<proteinExistence type="predicted"/>
<dbReference type="InterPro" id="IPR052893">
    <property type="entry name" value="TCS_response_regulator"/>
</dbReference>
<dbReference type="GO" id="GO:0000160">
    <property type="term" value="P:phosphorelay signal transduction system"/>
    <property type="evidence" value="ECO:0007669"/>
    <property type="project" value="InterPro"/>
</dbReference>
<feature type="domain" description="Response regulatory" evidence="2">
    <location>
        <begin position="9"/>
        <end position="136"/>
    </location>
</feature>
<feature type="modified residue" description="4-aspartylphosphate" evidence="1">
    <location>
        <position position="65"/>
    </location>
</feature>
<dbReference type="Gene3D" id="3.40.50.2300">
    <property type="match status" value="1"/>
</dbReference>
<dbReference type="RefSeq" id="WP_008622446.1">
    <property type="nucleotide sequence ID" value="NZ_AONQ01000138.1"/>
</dbReference>
<dbReference type="SMART" id="SM00448">
    <property type="entry name" value="REC"/>
    <property type="match status" value="1"/>
</dbReference>
<dbReference type="EMBL" id="AONQ01000138">
    <property type="protein sequence ID" value="EME67582.1"/>
    <property type="molecule type" value="Genomic_DNA"/>
</dbReference>
<evidence type="ECO:0000259" key="2">
    <source>
        <dbReference type="PROSITE" id="PS50110"/>
    </source>
</evidence>
<evidence type="ECO:0000256" key="1">
    <source>
        <dbReference type="PROSITE-ProRule" id="PRU00169"/>
    </source>
</evidence>
<dbReference type="Proteomes" id="UP000011744">
    <property type="component" value="Unassembled WGS sequence"/>
</dbReference>
<dbReference type="InterPro" id="IPR011006">
    <property type="entry name" value="CheY-like_superfamily"/>
</dbReference>
<comment type="caution">
    <text evidence="3">The sequence shown here is derived from an EMBL/GenBank/DDBJ whole genome shotgun (WGS) entry which is preliminary data.</text>
</comment>
<accession>M2ZJV9</accession>